<comment type="caution">
    <text evidence="2">The sequence shown here is derived from an EMBL/GenBank/DDBJ whole genome shotgun (WGS) entry which is preliminary data.</text>
</comment>
<keyword evidence="3" id="KW-1185">Reference proteome</keyword>
<dbReference type="EMBL" id="JABEMA010000042">
    <property type="protein sequence ID" value="NNH22458.1"/>
    <property type="molecule type" value="Genomic_DNA"/>
</dbReference>
<sequence length="221" mass="22234">MPTPTEPTGAPSPSDAPPQEASDAPSDTTPAAEALLRDLLAGTGGWWSTARLAVRRADGLLPAGAARLLLRRPLMGVPAGVRVEGADGRVLAVGLGADLDDDLRALLDPLALVTGLPPAVGALPSSERRTAVARLVVEHAREVAVDGVAAVSGLLSGPGLSGGGLRGSAPTSRHPDADLADVVLDRVSALPLSVGTSGDLPRLALAVEELDARLEDDVFGG</sequence>
<accession>A0A849BY55</accession>
<gene>
    <name evidence="2" type="ORF">HLB09_05005</name>
</gene>
<reference evidence="2 3" key="1">
    <citation type="submission" date="2020-05" db="EMBL/GenBank/DDBJ databases">
        <title>MicrobeNet Type strains.</title>
        <authorList>
            <person name="Nicholson A.C."/>
        </authorList>
    </citation>
    <scope>NUCLEOTIDE SEQUENCE [LARGE SCALE GENOMIC DNA]</scope>
    <source>
        <strain evidence="2 3">JCM 14547</strain>
    </source>
</reference>
<protein>
    <submittedName>
        <fullName evidence="2">Uncharacterized protein</fullName>
    </submittedName>
</protein>
<evidence type="ECO:0000256" key="1">
    <source>
        <dbReference type="SAM" id="MobiDB-lite"/>
    </source>
</evidence>
<evidence type="ECO:0000313" key="3">
    <source>
        <dbReference type="Proteomes" id="UP000555552"/>
    </source>
</evidence>
<proteinExistence type="predicted"/>
<dbReference type="Proteomes" id="UP000555552">
    <property type="component" value="Unassembled WGS sequence"/>
</dbReference>
<organism evidence="2 3">
    <name type="scientific">Pseudokineococcus marinus</name>
    <dbReference type="NCBI Taxonomy" id="351215"/>
    <lineage>
        <taxon>Bacteria</taxon>
        <taxon>Bacillati</taxon>
        <taxon>Actinomycetota</taxon>
        <taxon>Actinomycetes</taxon>
        <taxon>Kineosporiales</taxon>
        <taxon>Kineosporiaceae</taxon>
        <taxon>Pseudokineococcus</taxon>
    </lineage>
</organism>
<evidence type="ECO:0000313" key="2">
    <source>
        <dbReference type="EMBL" id="NNH22458.1"/>
    </source>
</evidence>
<dbReference type="AlphaFoldDB" id="A0A849BY55"/>
<name>A0A849BY55_9ACTN</name>
<feature type="region of interest" description="Disordered" evidence="1">
    <location>
        <begin position="1"/>
        <end position="29"/>
    </location>
</feature>
<dbReference type="RefSeq" id="WP_171202306.1">
    <property type="nucleotide sequence ID" value="NZ_BAAANP010000024.1"/>
</dbReference>